<dbReference type="Pfam" id="PF20990">
    <property type="entry name" value="DUF2207_C"/>
    <property type="match status" value="1"/>
</dbReference>
<dbReference type="InterPro" id="IPR048389">
    <property type="entry name" value="YciQ-like_C"/>
</dbReference>
<feature type="transmembrane region" description="Helical" evidence="1">
    <location>
        <begin position="270"/>
        <end position="292"/>
    </location>
</feature>
<keyword evidence="1" id="KW-1133">Transmembrane helix</keyword>
<feature type="domain" description="Predicted membrane protein YciQ-like C-terminal" evidence="3">
    <location>
        <begin position="310"/>
        <end position="585"/>
    </location>
</feature>
<evidence type="ECO:0000313" key="4">
    <source>
        <dbReference type="EMBL" id="MDQ0221899.1"/>
    </source>
</evidence>
<feature type="transmembrane region" description="Helical" evidence="1">
    <location>
        <begin position="472"/>
        <end position="495"/>
    </location>
</feature>
<dbReference type="EMBL" id="JAUSTM010000003">
    <property type="protein sequence ID" value="MDQ0221899.1"/>
    <property type="molecule type" value="Genomic_DNA"/>
</dbReference>
<proteinExistence type="predicted"/>
<feature type="transmembrane region" description="Helical" evidence="1">
    <location>
        <begin position="9"/>
        <end position="28"/>
    </location>
</feature>
<dbReference type="InterPro" id="IPR018702">
    <property type="entry name" value="DUF2207"/>
</dbReference>
<keyword evidence="5" id="KW-1185">Reference proteome</keyword>
<dbReference type="Pfam" id="PF09972">
    <property type="entry name" value="DUF2207"/>
    <property type="match status" value="1"/>
</dbReference>
<evidence type="ECO:0000313" key="5">
    <source>
        <dbReference type="Proteomes" id="UP001223079"/>
    </source>
</evidence>
<evidence type="ECO:0000256" key="1">
    <source>
        <dbReference type="SAM" id="Phobius"/>
    </source>
</evidence>
<feature type="domain" description="DUF2207" evidence="2">
    <location>
        <begin position="41"/>
        <end position="231"/>
    </location>
</feature>
<dbReference type="Proteomes" id="UP001223079">
    <property type="component" value="Unassembled WGS sequence"/>
</dbReference>
<dbReference type="RefSeq" id="WP_307121128.1">
    <property type="nucleotide sequence ID" value="NZ_JAUSTM010000003.1"/>
</dbReference>
<feature type="transmembrane region" description="Helical" evidence="1">
    <location>
        <begin position="501"/>
        <end position="520"/>
    </location>
</feature>
<accession>A0ABT9YQ98</accession>
<reference evidence="4 5" key="1">
    <citation type="submission" date="2023-07" db="EMBL/GenBank/DDBJ databases">
        <title>Genomic Encyclopedia of Type Strains, Phase IV (KMG-IV): sequencing the most valuable type-strain genomes for metagenomic binning, comparative biology and taxonomic classification.</title>
        <authorList>
            <person name="Goeker M."/>
        </authorList>
    </citation>
    <scope>NUCLEOTIDE SEQUENCE [LARGE SCALE GENOMIC DNA]</scope>
    <source>
        <strain evidence="4 5">DSM 105143</strain>
    </source>
</reference>
<comment type="caution">
    <text evidence="4">The sequence shown here is derived from an EMBL/GenBank/DDBJ whole genome shotgun (WGS) entry which is preliminary data.</text>
</comment>
<organism evidence="4 5">
    <name type="scientific">Streptococcus moroccensis</name>
    <dbReference type="NCBI Taxonomy" id="1451356"/>
    <lineage>
        <taxon>Bacteria</taxon>
        <taxon>Bacillati</taxon>
        <taxon>Bacillota</taxon>
        <taxon>Bacilli</taxon>
        <taxon>Lactobacillales</taxon>
        <taxon>Streptococcaceae</taxon>
        <taxon>Streptococcus</taxon>
    </lineage>
</organism>
<sequence>MPAQKRKTIILIVVIIVAILGAITGILVQSGRKQAIGAYGITKYKGHLTIHEDNSAVFRQVLSYQYNDSFNGQYVSLGTAGDMPQGFRIQSDDIQYRVYRNGLLVSSSYPGELAVPRPVSVENMGDGYRLKIYNAVGEGDTVRIEVDWPLQNILFPYQDIAELNWVPISDWDVALHNVEIQVTAPEYQESQLAVHTGYLREAAQIDKKGADYVLKLDYLGRGKKLELHGYWNSDILSAVSKEQMIPQNRLSHYQATEANIQKYSQWVERITYFIFPLVSVLVILLDGLRWYFFKKHVDLRTKMLKNGRLYESPSDLNPMLVARSIYNIDFDKINPAQGGAPLIDFDHVAQATILDLIDRGNLAIEEKAEQPVLTLLTNKGLAESEAIFLDMAFAGHMTLEMDQLFSDFSAENHFLKTRTKSQQTAIRRSGESLIQRYNKAFKDLRQAVEDDHNQLRLPAYYRNLDAAEKRKWTGIGLPSLLVGIAGLLFYLYLLLQFSTQSWILLLVLVVMLGSIVFIYASKSELSRQGILTEAGLEQYHLWESFKNMLRDIGKFDKTEIDAVMLWNRILVYATLFGYAKEVSRVLKIHDIQLENPSLNAYVYRGYSPFLSSRTGSFNQDVRTAREASNFNVSSGSSGGGFSSGGFSGGGGGGGGGSF</sequence>
<evidence type="ECO:0000259" key="3">
    <source>
        <dbReference type="Pfam" id="PF20990"/>
    </source>
</evidence>
<keyword evidence="1" id="KW-0472">Membrane</keyword>
<protein>
    <submittedName>
        <fullName evidence="4">Membrane protein YgcG</fullName>
    </submittedName>
</protein>
<name>A0ABT9YQ98_9STRE</name>
<evidence type="ECO:0000259" key="2">
    <source>
        <dbReference type="Pfam" id="PF09972"/>
    </source>
</evidence>
<gene>
    <name evidence="4" type="ORF">J2S23_000435</name>
</gene>
<keyword evidence="1" id="KW-0812">Transmembrane</keyword>